<keyword evidence="2" id="KW-1185">Reference proteome</keyword>
<protein>
    <submittedName>
        <fullName evidence="1">Uncharacterized protein</fullName>
    </submittedName>
</protein>
<dbReference type="AlphaFoldDB" id="A0A4Y2HRR6"/>
<reference evidence="1 2" key="1">
    <citation type="journal article" date="2019" name="Sci. Rep.">
        <title>Orb-weaving spider Araneus ventricosus genome elucidates the spidroin gene catalogue.</title>
        <authorList>
            <person name="Kono N."/>
            <person name="Nakamura H."/>
            <person name="Ohtoshi R."/>
            <person name="Moran D.A.P."/>
            <person name="Shinohara A."/>
            <person name="Yoshida Y."/>
            <person name="Fujiwara M."/>
            <person name="Mori M."/>
            <person name="Tomita M."/>
            <person name="Arakawa K."/>
        </authorList>
    </citation>
    <scope>NUCLEOTIDE SEQUENCE [LARGE SCALE GENOMIC DNA]</scope>
</reference>
<name>A0A4Y2HRR6_ARAVE</name>
<proteinExistence type="predicted"/>
<dbReference type="Proteomes" id="UP000499080">
    <property type="component" value="Unassembled WGS sequence"/>
</dbReference>
<sequence length="90" mass="10543">MMAEHKPSNLYIYVSVERNWSNKEMGNDDKNFSELRSRKDIPRSLFMPRESAFGMSQIRQTKAVKILSMPSDQVSFEVVQMGEKRGFQYC</sequence>
<accession>A0A4Y2HRR6</accession>
<evidence type="ECO:0000313" key="2">
    <source>
        <dbReference type="Proteomes" id="UP000499080"/>
    </source>
</evidence>
<comment type="caution">
    <text evidence="1">The sequence shown here is derived from an EMBL/GenBank/DDBJ whole genome shotgun (WGS) entry which is preliminary data.</text>
</comment>
<evidence type="ECO:0000313" key="1">
    <source>
        <dbReference type="EMBL" id="GBM67915.1"/>
    </source>
</evidence>
<gene>
    <name evidence="1" type="ORF">AVEN_181364_1</name>
</gene>
<dbReference type="EMBL" id="BGPR01002112">
    <property type="protein sequence ID" value="GBM67915.1"/>
    <property type="molecule type" value="Genomic_DNA"/>
</dbReference>
<organism evidence="1 2">
    <name type="scientific">Araneus ventricosus</name>
    <name type="common">Orbweaver spider</name>
    <name type="synonym">Epeira ventricosa</name>
    <dbReference type="NCBI Taxonomy" id="182803"/>
    <lineage>
        <taxon>Eukaryota</taxon>
        <taxon>Metazoa</taxon>
        <taxon>Ecdysozoa</taxon>
        <taxon>Arthropoda</taxon>
        <taxon>Chelicerata</taxon>
        <taxon>Arachnida</taxon>
        <taxon>Araneae</taxon>
        <taxon>Araneomorphae</taxon>
        <taxon>Entelegynae</taxon>
        <taxon>Araneoidea</taxon>
        <taxon>Araneidae</taxon>
        <taxon>Araneus</taxon>
    </lineage>
</organism>